<dbReference type="Gene3D" id="1.10.10.10">
    <property type="entry name" value="Winged helix-like DNA-binding domain superfamily/Winged helix DNA-binding domain"/>
    <property type="match status" value="1"/>
</dbReference>
<keyword evidence="4" id="KW-0804">Transcription</keyword>
<accession>A0AAE4HVV1</accession>
<evidence type="ECO:0000256" key="3">
    <source>
        <dbReference type="ARBA" id="ARBA00023125"/>
    </source>
</evidence>
<dbReference type="GO" id="GO:0003677">
    <property type="term" value="F:DNA binding"/>
    <property type="evidence" value="ECO:0007669"/>
    <property type="project" value="UniProtKB-KW"/>
</dbReference>
<gene>
    <name evidence="5" type="ORF">P7E30_18305</name>
</gene>
<dbReference type="GO" id="GO:0045892">
    <property type="term" value="P:negative regulation of DNA-templated transcription"/>
    <property type="evidence" value="ECO:0007669"/>
    <property type="project" value="InterPro"/>
</dbReference>
<reference evidence="5" key="1">
    <citation type="submission" date="2023-03" db="EMBL/GenBank/DDBJ databases">
        <authorList>
            <person name="Shen W."/>
            <person name="Cai J."/>
        </authorList>
    </citation>
    <scope>NUCLEOTIDE SEQUENCE</scope>
    <source>
        <strain evidence="5">K69-2</strain>
    </source>
</reference>
<dbReference type="InterPro" id="IPR036388">
    <property type="entry name" value="WH-like_DNA-bd_sf"/>
</dbReference>
<proteinExistence type="inferred from homology"/>
<evidence type="ECO:0000256" key="1">
    <source>
        <dbReference type="ARBA" id="ARBA00011046"/>
    </source>
</evidence>
<name>A0AAE4HVV1_ENTGA</name>
<evidence type="ECO:0000256" key="4">
    <source>
        <dbReference type="ARBA" id="ARBA00023163"/>
    </source>
</evidence>
<keyword evidence="3" id="KW-0238">DNA-binding</keyword>
<evidence type="ECO:0000256" key="2">
    <source>
        <dbReference type="ARBA" id="ARBA00023015"/>
    </source>
</evidence>
<evidence type="ECO:0000313" key="6">
    <source>
        <dbReference type="Proteomes" id="UP001183682"/>
    </source>
</evidence>
<dbReference type="Pfam" id="PF03965">
    <property type="entry name" value="Penicillinase_R"/>
    <property type="match status" value="1"/>
</dbReference>
<keyword evidence="2" id="KW-0805">Transcription regulation</keyword>
<dbReference type="EMBL" id="JARPZN010000032">
    <property type="protein sequence ID" value="MDT2692117.1"/>
    <property type="molecule type" value="Genomic_DNA"/>
</dbReference>
<organism evidence="5 6">
    <name type="scientific">Enterococcus gallinarum</name>
    <dbReference type="NCBI Taxonomy" id="1353"/>
    <lineage>
        <taxon>Bacteria</taxon>
        <taxon>Bacillati</taxon>
        <taxon>Bacillota</taxon>
        <taxon>Bacilli</taxon>
        <taxon>Lactobacillales</taxon>
        <taxon>Enterococcaceae</taxon>
        <taxon>Enterococcus</taxon>
    </lineage>
</organism>
<sequence>MFNLSKAEYEVLFYFYDSNKSLTKSDLLEIVPSLNKNTVAVVIRNLLEKGYLEIADIRYSKKVLARAYSPCMSILEFLENGYGEAIVEKLVKHAINTFEDPQELKGLLDRISEKKHFIKNSI</sequence>
<dbReference type="SUPFAM" id="SSF46785">
    <property type="entry name" value="Winged helix' DNA-binding domain"/>
    <property type="match status" value="1"/>
</dbReference>
<dbReference type="RefSeq" id="WP_311810190.1">
    <property type="nucleotide sequence ID" value="NZ_JARPZH010000042.1"/>
</dbReference>
<comment type="similarity">
    <text evidence="1">Belongs to the BlaI transcriptional regulatory family.</text>
</comment>
<dbReference type="InterPro" id="IPR005650">
    <property type="entry name" value="BlaI_family"/>
</dbReference>
<dbReference type="Proteomes" id="UP001183682">
    <property type="component" value="Unassembled WGS sequence"/>
</dbReference>
<dbReference type="InterPro" id="IPR036390">
    <property type="entry name" value="WH_DNA-bd_sf"/>
</dbReference>
<comment type="caution">
    <text evidence="5">The sequence shown here is derived from an EMBL/GenBank/DDBJ whole genome shotgun (WGS) entry which is preliminary data.</text>
</comment>
<dbReference type="AlphaFoldDB" id="A0AAE4HVV1"/>
<protein>
    <submittedName>
        <fullName evidence="5">BlaI/MecI/CopY family transcriptional regulator</fullName>
    </submittedName>
</protein>
<evidence type="ECO:0000313" key="5">
    <source>
        <dbReference type="EMBL" id="MDT2692117.1"/>
    </source>
</evidence>